<dbReference type="FunFam" id="1.10.510.10:FF:000833">
    <property type="entry name" value="AGC family protein kinase"/>
    <property type="match status" value="1"/>
</dbReference>
<dbReference type="InterPro" id="IPR011993">
    <property type="entry name" value="PH-like_dom_sf"/>
</dbReference>
<dbReference type="Gene3D" id="1.10.510.10">
    <property type="entry name" value="Transferase(Phosphotransferase) domain 1"/>
    <property type="match status" value="1"/>
</dbReference>
<dbReference type="PROSITE" id="PS00107">
    <property type="entry name" value="PROTEIN_KINASE_ATP"/>
    <property type="match status" value="1"/>
</dbReference>
<evidence type="ECO:0000256" key="5">
    <source>
        <dbReference type="ARBA" id="ARBA00022741"/>
    </source>
</evidence>
<comment type="catalytic activity">
    <reaction evidence="9">
        <text>L-seryl-[protein] + ATP = O-phospho-L-seryl-[protein] + ADP + H(+)</text>
        <dbReference type="Rhea" id="RHEA:17989"/>
        <dbReference type="Rhea" id="RHEA-COMP:9863"/>
        <dbReference type="Rhea" id="RHEA-COMP:11604"/>
        <dbReference type="ChEBI" id="CHEBI:15378"/>
        <dbReference type="ChEBI" id="CHEBI:29999"/>
        <dbReference type="ChEBI" id="CHEBI:30616"/>
        <dbReference type="ChEBI" id="CHEBI:83421"/>
        <dbReference type="ChEBI" id="CHEBI:456216"/>
        <dbReference type="EC" id="2.7.11.1"/>
    </reaction>
</comment>
<dbReference type="eggNOG" id="KOG0592">
    <property type="taxonomic scope" value="Eukaryota"/>
</dbReference>
<dbReference type="SMR" id="A2F460"/>
<dbReference type="PROSITE" id="PS50011">
    <property type="entry name" value="PROTEIN_KINASE_DOM"/>
    <property type="match status" value="1"/>
</dbReference>
<dbReference type="PANTHER" id="PTHR24356">
    <property type="entry name" value="SERINE/THREONINE-PROTEIN KINASE"/>
    <property type="match status" value="1"/>
</dbReference>
<dbReference type="FunFam" id="3.30.200.20:FF:000042">
    <property type="entry name" value="Aurora kinase A"/>
    <property type="match status" value="1"/>
</dbReference>
<dbReference type="VEuPathDB" id="TrichDB:TVAG_179780"/>
<dbReference type="RefSeq" id="XP_001313236.1">
    <property type="nucleotide sequence ID" value="XM_001313235.1"/>
</dbReference>
<dbReference type="GO" id="GO:0035556">
    <property type="term" value="P:intracellular signal transduction"/>
    <property type="evidence" value="ECO:0000318"/>
    <property type="project" value="GO_Central"/>
</dbReference>
<reference evidence="13" key="1">
    <citation type="submission" date="2006-10" db="EMBL/GenBank/DDBJ databases">
        <authorList>
            <person name="Amadeo P."/>
            <person name="Zhao Q."/>
            <person name="Wortman J."/>
            <person name="Fraser-Liggett C."/>
            <person name="Carlton J."/>
        </authorList>
    </citation>
    <scope>NUCLEOTIDE SEQUENCE</scope>
    <source>
        <strain evidence="13">G3</strain>
    </source>
</reference>
<evidence type="ECO:0000313" key="14">
    <source>
        <dbReference type="Proteomes" id="UP000001542"/>
    </source>
</evidence>
<name>A2F460_TRIV3</name>
<dbReference type="Gene3D" id="2.30.29.30">
    <property type="entry name" value="Pleckstrin-homology domain (PH domain)/Phosphotyrosine-binding domain (PTB)"/>
    <property type="match status" value="1"/>
</dbReference>
<dbReference type="PROSITE" id="PS00108">
    <property type="entry name" value="PROTEIN_KINASE_ST"/>
    <property type="match status" value="1"/>
</dbReference>
<evidence type="ECO:0000256" key="11">
    <source>
        <dbReference type="RuleBase" id="RU000304"/>
    </source>
</evidence>
<dbReference type="InterPro" id="IPR008271">
    <property type="entry name" value="Ser/Thr_kinase_AS"/>
</dbReference>
<dbReference type="InParanoid" id="A2F460"/>
<proteinExistence type="inferred from homology"/>
<dbReference type="InterPro" id="IPR033931">
    <property type="entry name" value="PDK1-typ_PH"/>
</dbReference>
<evidence type="ECO:0000256" key="1">
    <source>
        <dbReference type="ARBA" id="ARBA00010006"/>
    </source>
</evidence>
<dbReference type="OrthoDB" id="347657at2759"/>
<dbReference type="AlphaFoldDB" id="A2F460"/>
<keyword evidence="5 10" id="KW-0547">Nucleotide-binding</keyword>
<dbReference type="KEGG" id="tva:4758126"/>
<evidence type="ECO:0000256" key="4">
    <source>
        <dbReference type="ARBA" id="ARBA00022679"/>
    </source>
</evidence>
<comment type="similarity">
    <text evidence="1">Belongs to the protein kinase superfamily. AGC Ser/Thr protein kinase family. PDPK1 subfamily.</text>
</comment>
<dbReference type="InterPro" id="IPR000719">
    <property type="entry name" value="Prot_kinase_dom"/>
</dbReference>
<feature type="domain" description="Protein kinase" evidence="12">
    <location>
        <begin position="10"/>
        <end position="272"/>
    </location>
</feature>
<dbReference type="CDD" id="cd05581">
    <property type="entry name" value="STKc_PDK1"/>
    <property type="match status" value="1"/>
</dbReference>
<protein>
    <recommendedName>
        <fullName evidence="2">non-specific serine/threonine protein kinase</fullName>
        <ecNumber evidence="2">2.7.11.1</ecNumber>
    </recommendedName>
</protein>
<evidence type="ECO:0000256" key="7">
    <source>
        <dbReference type="ARBA" id="ARBA00022840"/>
    </source>
</evidence>
<evidence type="ECO:0000256" key="8">
    <source>
        <dbReference type="ARBA" id="ARBA00047899"/>
    </source>
</evidence>
<keyword evidence="3 11" id="KW-0723">Serine/threonine-protein kinase</keyword>
<reference evidence="13" key="2">
    <citation type="journal article" date="2007" name="Science">
        <title>Draft genome sequence of the sexually transmitted pathogen Trichomonas vaginalis.</title>
        <authorList>
            <person name="Carlton J.M."/>
            <person name="Hirt R.P."/>
            <person name="Silva J.C."/>
            <person name="Delcher A.L."/>
            <person name="Schatz M."/>
            <person name="Zhao Q."/>
            <person name="Wortman J.R."/>
            <person name="Bidwell S.L."/>
            <person name="Alsmark U.C.M."/>
            <person name="Besteiro S."/>
            <person name="Sicheritz-Ponten T."/>
            <person name="Noel C.J."/>
            <person name="Dacks J.B."/>
            <person name="Foster P.G."/>
            <person name="Simillion C."/>
            <person name="Van de Peer Y."/>
            <person name="Miranda-Saavedra D."/>
            <person name="Barton G.J."/>
            <person name="Westrop G.D."/>
            <person name="Mueller S."/>
            <person name="Dessi D."/>
            <person name="Fiori P.L."/>
            <person name="Ren Q."/>
            <person name="Paulsen I."/>
            <person name="Zhang H."/>
            <person name="Bastida-Corcuera F.D."/>
            <person name="Simoes-Barbosa A."/>
            <person name="Brown M.T."/>
            <person name="Hayes R.D."/>
            <person name="Mukherjee M."/>
            <person name="Okumura C.Y."/>
            <person name="Schneider R."/>
            <person name="Smith A.J."/>
            <person name="Vanacova S."/>
            <person name="Villalvazo M."/>
            <person name="Haas B.J."/>
            <person name="Pertea M."/>
            <person name="Feldblyum T.V."/>
            <person name="Utterback T.R."/>
            <person name="Shu C.L."/>
            <person name="Osoegawa K."/>
            <person name="de Jong P.J."/>
            <person name="Hrdy I."/>
            <person name="Horvathova L."/>
            <person name="Zubacova Z."/>
            <person name="Dolezal P."/>
            <person name="Malik S.B."/>
            <person name="Logsdon J.M. Jr."/>
            <person name="Henze K."/>
            <person name="Gupta A."/>
            <person name="Wang C.C."/>
            <person name="Dunne R.L."/>
            <person name="Upcroft J.A."/>
            <person name="Upcroft P."/>
            <person name="White O."/>
            <person name="Salzberg S.L."/>
            <person name="Tang P."/>
            <person name="Chiu C.-H."/>
            <person name="Lee Y.-S."/>
            <person name="Embley T.M."/>
            <person name="Coombs G.H."/>
            <person name="Mottram J.C."/>
            <person name="Tachezy J."/>
            <person name="Fraser-Liggett C.M."/>
            <person name="Johnson P.J."/>
        </authorList>
    </citation>
    <scope>NUCLEOTIDE SEQUENCE [LARGE SCALE GENOMIC DNA]</scope>
    <source>
        <strain evidence="13">G3</strain>
    </source>
</reference>
<keyword evidence="14" id="KW-1185">Reference proteome</keyword>
<sequence length="400" mass="44855">MELNFRFEDFIVESPIGQGAFGQIYKAIEIKSGKTFALKALNRRFLIKMKKQSLATQEKDALTKAASPFVVKLYGTFKDASNLYFVLDYAEHGDLAEAVNDLGSLNTKATTYVCAQLLEAISTLHAKNIIHRDIKIENILLNYKNYIMLTDFGTAMMTDNDDSGFRPSSVVGTPDFVAPELLNDGHICYGSDMWAFGCVIFNLLTGKAPFEGNSTPELMSNIVARKICSDIEKLPKASQNIITSLLEIDPKKRLGYNENSKGYPSIRNHPFFKNIPWDKLETTEMPLFGPFKPETATSFAEDMLAPGETIMLEGVVERKRGLMWKGRLLIITNQKKLLIFNIENKTLKSTIQINAKVKVQVAKDGKEWTLNYGDKSQLFRCKNGDAGLWASTIIKSLTTR</sequence>
<dbReference type="SUPFAM" id="SSF50729">
    <property type="entry name" value="PH domain-like"/>
    <property type="match status" value="1"/>
</dbReference>
<dbReference type="Pfam" id="PF00069">
    <property type="entry name" value="Pkinase"/>
    <property type="match status" value="1"/>
</dbReference>
<evidence type="ECO:0000256" key="6">
    <source>
        <dbReference type="ARBA" id="ARBA00022777"/>
    </source>
</evidence>
<feature type="binding site" evidence="10">
    <location>
        <position position="39"/>
    </location>
    <ligand>
        <name>ATP</name>
        <dbReference type="ChEBI" id="CHEBI:30616"/>
    </ligand>
</feature>
<dbReference type="GO" id="GO:0005524">
    <property type="term" value="F:ATP binding"/>
    <property type="evidence" value="ECO:0007669"/>
    <property type="project" value="UniProtKB-UniRule"/>
</dbReference>
<dbReference type="InterPro" id="IPR039046">
    <property type="entry name" value="PDPK1"/>
</dbReference>
<dbReference type="PANTHER" id="PTHR24356:SF163">
    <property type="entry name" value="3-PHOSPHOINOSITIDE-DEPENDENT PROTEIN KINASE 1-RELATED"/>
    <property type="match status" value="1"/>
</dbReference>
<evidence type="ECO:0000256" key="3">
    <source>
        <dbReference type="ARBA" id="ARBA00022527"/>
    </source>
</evidence>
<dbReference type="VEuPathDB" id="TrichDB:TVAGG3_1002310"/>
<evidence type="ECO:0000256" key="2">
    <source>
        <dbReference type="ARBA" id="ARBA00012513"/>
    </source>
</evidence>
<dbReference type="GO" id="GO:0004674">
    <property type="term" value="F:protein serine/threonine kinase activity"/>
    <property type="evidence" value="ECO:0000318"/>
    <property type="project" value="GO_Central"/>
</dbReference>
<dbReference type="InterPro" id="IPR050236">
    <property type="entry name" value="Ser_Thr_kinase_AGC"/>
</dbReference>
<dbReference type="OMA" id="DGHICYG"/>
<dbReference type="EMBL" id="DS113606">
    <property type="protein sequence ID" value="EAY00307.1"/>
    <property type="molecule type" value="Genomic_DNA"/>
</dbReference>
<evidence type="ECO:0000313" key="13">
    <source>
        <dbReference type="EMBL" id="EAY00307.1"/>
    </source>
</evidence>
<gene>
    <name evidence="13" type="ORF">TVAG_179780</name>
</gene>
<evidence type="ECO:0000259" key="12">
    <source>
        <dbReference type="PROSITE" id="PS50011"/>
    </source>
</evidence>
<accession>A2F460</accession>
<dbReference type="Gene3D" id="3.30.200.20">
    <property type="entry name" value="Phosphorylase Kinase, domain 1"/>
    <property type="match status" value="1"/>
</dbReference>
<evidence type="ECO:0000256" key="10">
    <source>
        <dbReference type="PROSITE-ProRule" id="PRU10141"/>
    </source>
</evidence>
<dbReference type="InterPro" id="IPR011009">
    <property type="entry name" value="Kinase-like_dom_sf"/>
</dbReference>
<dbReference type="InterPro" id="IPR017441">
    <property type="entry name" value="Protein_kinase_ATP_BS"/>
</dbReference>
<dbReference type="Proteomes" id="UP000001542">
    <property type="component" value="Unassembled WGS sequence"/>
</dbReference>
<dbReference type="SUPFAM" id="SSF56112">
    <property type="entry name" value="Protein kinase-like (PK-like)"/>
    <property type="match status" value="1"/>
</dbReference>
<dbReference type="STRING" id="5722.A2F460"/>
<dbReference type="EC" id="2.7.11.1" evidence="2"/>
<evidence type="ECO:0000256" key="9">
    <source>
        <dbReference type="ARBA" id="ARBA00048679"/>
    </source>
</evidence>
<keyword evidence="6 13" id="KW-0418">Kinase</keyword>
<dbReference type="Pfam" id="PF14593">
    <property type="entry name" value="PH_3"/>
    <property type="match status" value="1"/>
</dbReference>
<dbReference type="SMART" id="SM00220">
    <property type="entry name" value="S_TKc"/>
    <property type="match status" value="1"/>
</dbReference>
<organism evidence="13 14">
    <name type="scientific">Trichomonas vaginalis (strain ATCC PRA-98 / G3)</name>
    <dbReference type="NCBI Taxonomy" id="412133"/>
    <lineage>
        <taxon>Eukaryota</taxon>
        <taxon>Metamonada</taxon>
        <taxon>Parabasalia</taxon>
        <taxon>Trichomonadida</taxon>
        <taxon>Trichomonadidae</taxon>
        <taxon>Trichomonas</taxon>
    </lineage>
</organism>
<keyword evidence="7 10" id="KW-0067">ATP-binding</keyword>
<comment type="catalytic activity">
    <reaction evidence="8">
        <text>L-threonyl-[protein] + ATP = O-phospho-L-threonyl-[protein] + ADP + H(+)</text>
        <dbReference type="Rhea" id="RHEA:46608"/>
        <dbReference type="Rhea" id="RHEA-COMP:11060"/>
        <dbReference type="Rhea" id="RHEA-COMP:11605"/>
        <dbReference type="ChEBI" id="CHEBI:15378"/>
        <dbReference type="ChEBI" id="CHEBI:30013"/>
        <dbReference type="ChEBI" id="CHEBI:30616"/>
        <dbReference type="ChEBI" id="CHEBI:61977"/>
        <dbReference type="ChEBI" id="CHEBI:456216"/>
        <dbReference type="EC" id="2.7.11.1"/>
    </reaction>
</comment>
<keyword evidence="4" id="KW-0808">Transferase</keyword>